<gene>
    <name evidence="1" type="ORF">ACFF45_30615</name>
</gene>
<dbReference type="InterPro" id="IPR037883">
    <property type="entry name" value="Knr4/Smi1-like_sf"/>
</dbReference>
<protein>
    <recommendedName>
        <fullName evidence="3">SMI1/KNR4 family protein</fullName>
    </recommendedName>
</protein>
<name>A0ABV5N9G4_9ACTN</name>
<reference evidence="1 2" key="1">
    <citation type="submission" date="2024-09" db="EMBL/GenBank/DDBJ databases">
        <authorList>
            <person name="Sun Q."/>
            <person name="Mori K."/>
        </authorList>
    </citation>
    <scope>NUCLEOTIDE SEQUENCE [LARGE SCALE GENOMIC DNA]</scope>
    <source>
        <strain evidence="1 2">JCM 6917</strain>
    </source>
</reference>
<comment type="caution">
    <text evidence="1">The sequence shown here is derived from an EMBL/GenBank/DDBJ whole genome shotgun (WGS) entry which is preliminary data.</text>
</comment>
<evidence type="ECO:0000313" key="2">
    <source>
        <dbReference type="Proteomes" id="UP001589709"/>
    </source>
</evidence>
<dbReference type="EMBL" id="JBHMCY010000083">
    <property type="protein sequence ID" value="MFB9466934.1"/>
    <property type="molecule type" value="Genomic_DNA"/>
</dbReference>
<dbReference type="RefSeq" id="WP_381350010.1">
    <property type="nucleotide sequence ID" value="NZ_JBHMCY010000083.1"/>
</dbReference>
<dbReference type="Proteomes" id="UP001589709">
    <property type="component" value="Unassembled WGS sequence"/>
</dbReference>
<evidence type="ECO:0008006" key="3">
    <source>
        <dbReference type="Google" id="ProtNLM"/>
    </source>
</evidence>
<dbReference type="SUPFAM" id="SSF160631">
    <property type="entry name" value="SMI1/KNR4-like"/>
    <property type="match status" value="1"/>
</dbReference>
<accession>A0ABV5N9G4</accession>
<proteinExistence type="predicted"/>
<organism evidence="1 2">
    <name type="scientific">Streptomyces cinereospinus</name>
    <dbReference type="NCBI Taxonomy" id="285561"/>
    <lineage>
        <taxon>Bacteria</taxon>
        <taxon>Bacillati</taxon>
        <taxon>Actinomycetota</taxon>
        <taxon>Actinomycetes</taxon>
        <taxon>Kitasatosporales</taxon>
        <taxon>Streptomycetaceae</taxon>
        <taxon>Streptomyces</taxon>
    </lineage>
</organism>
<evidence type="ECO:0000313" key="1">
    <source>
        <dbReference type="EMBL" id="MFB9466934.1"/>
    </source>
</evidence>
<sequence>MHPLISRLTALMPPPTEPPPWEEVPAATGFALPRDHRDFVDVYGGGRTDGHLAVLDPTWEPPFPACPGGMRGFARYAVEEIGGTFAELHAGDPDAYPYPVHPAEGGPLPWGLTSDSDHFFWRTGSASPEDWPVVIWFRHAGPPDRAHFEGAWRPSS</sequence>
<keyword evidence="2" id="KW-1185">Reference proteome</keyword>